<sequence length="850" mass="96877">MVGIMGMGGIGKTTIAQTLFRKISYMFEVSSFNKGVRERDICDLQQKILKDILVLDDVSNINDPEDGADMIKTRFCNKKVLLVLDDVDDVKQLDFLAARHEWFGRGSRIIITTRDEHLLSDTDAKYKPPLLLMEQAVELFSRHAFRKNNPTYGYKELVDRAICCTGFLPLALKVLGSFFRGREAGVWESALDRLVGKSNREIFGTLKLSFDGLEESEKKIFLDIACFFKGREVNDVCRVLDSCGLYTGIGISILIEKSLITVSKEVIDMHDLLQEMGRQIVCENFPNSRLWQLEQIHDSIKKKRNMRLLHVYGKFTSIVPTTLPDELQSLCWDEYPFLSMPVAHMEKLVDLGMRSGQIQSLWIGQKIMPNLKFIHLESCNCISSFPDVSGAPNIERLILFRCESLSEVHESLGSLKKLVYLDLSNCGRLQHLPSMIEMESLETLNISSTGLERFPEFSPCMVKLSHIHSRSCHGIKELPSSIRYLINLNILNLEACSNLEKIPNSICELKHLKSLFLENCPKLLNLPKGFGSLENLQELHLEVWISSAKFTSMHAFTSLCCLRKLDLNLRQIRDEDFPNNLHGLSSSERLNLTGNRELTRSPVSISHLSRLTHLELNNCVRLHSLHGLPLGIQVLMASGCSSLENIEDLSKKYESLSRIWFRDCHKLLGDEGKCAAVDSALSVAFPGTKIPSWFKEQHNGHQITLTLFPKWQTRIAGFALCGVFEHSLPTRCRSIKFRFENAAMFVPKFEVEHISASTTSKDGNVWLGYIPFSSFQQMHRDDDFQQEGNLFITVWYGIKEFEVVRCGAQIVYKEDVESIQQIKPYASYQWKWKLILGNHTITTNLDNFNV</sequence>
<evidence type="ECO:0000313" key="1">
    <source>
        <dbReference type="EMBL" id="KAI3754553.1"/>
    </source>
</evidence>
<protein>
    <submittedName>
        <fullName evidence="1">Uncharacterized protein</fullName>
    </submittedName>
</protein>
<comment type="caution">
    <text evidence="1">The sequence shown here is derived from an EMBL/GenBank/DDBJ whole genome shotgun (WGS) entry which is preliminary data.</text>
</comment>
<reference evidence="2" key="1">
    <citation type="journal article" date="2022" name="Mol. Ecol. Resour.">
        <title>The genomes of chicory, endive, great burdock and yacon provide insights into Asteraceae palaeo-polyploidization history and plant inulin production.</title>
        <authorList>
            <person name="Fan W."/>
            <person name="Wang S."/>
            <person name="Wang H."/>
            <person name="Wang A."/>
            <person name="Jiang F."/>
            <person name="Liu H."/>
            <person name="Zhao H."/>
            <person name="Xu D."/>
            <person name="Zhang Y."/>
        </authorList>
    </citation>
    <scope>NUCLEOTIDE SEQUENCE [LARGE SCALE GENOMIC DNA]</scope>
    <source>
        <strain evidence="2">cv. Yunnan</strain>
    </source>
</reference>
<organism evidence="1 2">
    <name type="scientific">Smallanthus sonchifolius</name>
    <dbReference type="NCBI Taxonomy" id="185202"/>
    <lineage>
        <taxon>Eukaryota</taxon>
        <taxon>Viridiplantae</taxon>
        <taxon>Streptophyta</taxon>
        <taxon>Embryophyta</taxon>
        <taxon>Tracheophyta</taxon>
        <taxon>Spermatophyta</taxon>
        <taxon>Magnoliopsida</taxon>
        <taxon>eudicotyledons</taxon>
        <taxon>Gunneridae</taxon>
        <taxon>Pentapetalae</taxon>
        <taxon>asterids</taxon>
        <taxon>campanulids</taxon>
        <taxon>Asterales</taxon>
        <taxon>Asteraceae</taxon>
        <taxon>Asteroideae</taxon>
        <taxon>Heliantheae alliance</taxon>
        <taxon>Millerieae</taxon>
        <taxon>Smallanthus</taxon>
    </lineage>
</organism>
<reference evidence="1 2" key="2">
    <citation type="journal article" date="2022" name="Mol. Ecol. Resour.">
        <title>The genomes of chicory, endive, great burdock and yacon provide insights into Asteraceae paleo-polyploidization history and plant inulin production.</title>
        <authorList>
            <person name="Fan W."/>
            <person name="Wang S."/>
            <person name="Wang H."/>
            <person name="Wang A."/>
            <person name="Jiang F."/>
            <person name="Liu H."/>
            <person name="Zhao H."/>
            <person name="Xu D."/>
            <person name="Zhang Y."/>
        </authorList>
    </citation>
    <scope>NUCLEOTIDE SEQUENCE [LARGE SCALE GENOMIC DNA]</scope>
    <source>
        <strain evidence="2">cv. Yunnan</strain>
        <tissue evidence="1">Leaves</tissue>
    </source>
</reference>
<evidence type="ECO:0000313" key="2">
    <source>
        <dbReference type="Proteomes" id="UP001056120"/>
    </source>
</evidence>
<dbReference type="EMBL" id="CM042035">
    <property type="protein sequence ID" value="KAI3754553.1"/>
    <property type="molecule type" value="Genomic_DNA"/>
</dbReference>
<name>A0ACB9E6D2_9ASTR</name>
<keyword evidence="2" id="KW-1185">Reference proteome</keyword>
<proteinExistence type="predicted"/>
<dbReference type="Proteomes" id="UP001056120">
    <property type="component" value="Linkage Group LG18"/>
</dbReference>
<accession>A0ACB9E6D2</accession>
<gene>
    <name evidence="1" type="ORF">L1987_54338</name>
</gene>